<dbReference type="OrthoDB" id="422086at2759"/>
<keyword evidence="12" id="KW-1185">Reference proteome</keyword>
<dbReference type="Proteomes" id="UP000444721">
    <property type="component" value="Unassembled WGS sequence"/>
</dbReference>
<name>A0A6A5BMD7_NAEFO</name>
<feature type="transmembrane region" description="Helical" evidence="10">
    <location>
        <begin position="45"/>
        <end position="63"/>
    </location>
</feature>
<dbReference type="EC" id="2.1.1.100" evidence="3 10"/>
<dbReference type="VEuPathDB" id="AmoebaDB:NF0101430"/>
<feature type="transmembrane region" description="Helical" evidence="10">
    <location>
        <begin position="112"/>
        <end position="132"/>
    </location>
</feature>
<dbReference type="AlphaFoldDB" id="A0A6A5BMD7"/>
<feature type="transmembrane region" description="Helical" evidence="10">
    <location>
        <begin position="69"/>
        <end position="86"/>
    </location>
</feature>
<evidence type="ECO:0000256" key="6">
    <source>
        <dbReference type="ARBA" id="ARBA00022691"/>
    </source>
</evidence>
<comment type="catalytic activity">
    <reaction evidence="10">
        <text>[protein]-C-terminal S-[(2E,6E)-farnesyl]-L-cysteine + S-adenosyl-L-methionine = [protein]-C-terminal S-[(2E,6E)-farnesyl]-L-cysteine methyl ester + S-adenosyl-L-homocysteine</text>
        <dbReference type="Rhea" id="RHEA:21672"/>
        <dbReference type="Rhea" id="RHEA-COMP:12125"/>
        <dbReference type="Rhea" id="RHEA-COMP:12126"/>
        <dbReference type="ChEBI" id="CHEBI:57856"/>
        <dbReference type="ChEBI" id="CHEBI:59789"/>
        <dbReference type="ChEBI" id="CHEBI:90510"/>
        <dbReference type="ChEBI" id="CHEBI:90511"/>
        <dbReference type="EC" id="2.1.1.100"/>
    </reaction>
</comment>
<dbReference type="Pfam" id="PF04140">
    <property type="entry name" value="ICMT"/>
    <property type="match status" value="1"/>
</dbReference>
<keyword evidence="4 10" id="KW-0489">Methyltransferase</keyword>
<evidence type="ECO:0000256" key="8">
    <source>
        <dbReference type="ARBA" id="ARBA00022989"/>
    </source>
</evidence>
<evidence type="ECO:0000256" key="9">
    <source>
        <dbReference type="ARBA" id="ARBA00023136"/>
    </source>
</evidence>
<dbReference type="PANTHER" id="PTHR12714:SF9">
    <property type="entry name" value="PROTEIN-S-ISOPRENYLCYSTEINE O-METHYLTRANSFERASE"/>
    <property type="match status" value="1"/>
</dbReference>
<keyword evidence="10" id="KW-0256">Endoplasmic reticulum</keyword>
<keyword evidence="6 10" id="KW-0949">S-adenosyl-L-methionine</keyword>
<keyword evidence="8 10" id="KW-1133">Transmembrane helix</keyword>
<gene>
    <name evidence="11" type="ORF">FDP41_005977</name>
</gene>
<evidence type="ECO:0000256" key="1">
    <source>
        <dbReference type="ARBA" id="ARBA00004141"/>
    </source>
</evidence>
<feature type="transmembrane region" description="Helical" evidence="10">
    <location>
        <begin position="138"/>
        <end position="158"/>
    </location>
</feature>
<feature type="transmembrane region" description="Helical" evidence="10">
    <location>
        <begin position="6"/>
        <end position="24"/>
    </location>
</feature>
<dbReference type="OMA" id="FTHMIRI"/>
<keyword evidence="5" id="KW-0808">Transferase</keyword>
<dbReference type="GeneID" id="68113195"/>
<comment type="subcellular location">
    <subcellularLocation>
        <location evidence="10">Endoplasmic reticulum membrane</location>
        <topology evidence="10">Multi-pass membrane protein</topology>
    </subcellularLocation>
    <subcellularLocation>
        <location evidence="1">Membrane</location>
        <topology evidence="1">Multi-pass membrane protein</topology>
    </subcellularLocation>
</comment>
<evidence type="ECO:0000313" key="12">
    <source>
        <dbReference type="Proteomes" id="UP000444721"/>
    </source>
</evidence>
<dbReference type="RefSeq" id="XP_044559937.1">
    <property type="nucleotide sequence ID" value="XM_044709560.1"/>
</dbReference>
<proteinExistence type="inferred from homology"/>
<keyword evidence="7 10" id="KW-0812">Transmembrane</keyword>
<dbReference type="VEuPathDB" id="AmoebaDB:FDP41_005977"/>
<dbReference type="InterPro" id="IPR007269">
    <property type="entry name" value="ICMT_MeTrfase"/>
</dbReference>
<dbReference type="Gene3D" id="1.20.120.1630">
    <property type="match status" value="1"/>
</dbReference>
<sequence>MELVWFAFLAFAVVIVLFHAGEWLTQYVYNRSMCSIASLAIERHYIIAMSCALLEFIIESIFFPSLKTYTWICYLGILLTLLGDGIRKCGMITAGMAFTHLIQERRREGHNLITHGIYAYVRHPGYLGWFIWAPATQLILMNPICVCVFAFVAWHFFYDRIPYEEETLVDMFGKEYEEYRKRVPSYIPFVDALTVNKEK</sequence>
<evidence type="ECO:0000256" key="7">
    <source>
        <dbReference type="ARBA" id="ARBA00022692"/>
    </source>
</evidence>
<accession>A0A6A5BMD7</accession>
<dbReference type="GO" id="GO:0004671">
    <property type="term" value="F:protein C-terminal S-isoprenylcysteine carboxyl O-methyltransferase activity"/>
    <property type="evidence" value="ECO:0007669"/>
    <property type="project" value="UniProtKB-EC"/>
</dbReference>
<evidence type="ECO:0000256" key="2">
    <source>
        <dbReference type="ARBA" id="ARBA00009140"/>
    </source>
</evidence>
<dbReference type="GO" id="GO:0005789">
    <property type="term" value="C:endoplasmic reticulum membrane"/>
    <property type="evidence" value="ECO:0007669"/>
    <property type="project" value="UniProtKB-SubCell"/>
</dbReference>
<reference evidence="11 12" key="1">
    <citation type="journal article" date="2019" name="Sci. Rep.">
        <title>Nanopore sequencing improves the draft genome of the human pathogenic amoeba Naegleria fowleri.</title>
        <authorList>
            <person name="Liechti N."/>
            <person name="Schurch N."/>
            <person name="Bruggmann R."/>
            <person name="Wittwer M."/>
        </authorList>
    </citation>
    <scope>NUCLEOTIDE SEQUENCE [LARGE SCALE GENOMIC DNA]</scope>
    <source>
        <strain evidence="11 12">ATCC 30894</strain>
    </source>
</reference>
<evidence type="ECO:0000256" key="10">
    <source>
        <dbReference type="RuleBase" id="RU362022"/>
    </source>
</evidence>
<evidence type="ECO:0000313" key="11">
    <source>
        <dbReference type="EMBL" id="KAF0975224.1"/>
    </source>
</evidence>
<keyword evidence="9 10" id="KW-0472">Membrane</keyword>
<evidence type="ECO:0000256" key="5">
    <source>
        <dbReference type="ARBA" id="ARBA00022679"/>
    </source>
</evidence>
<dbReference type="PANTHER" id="PTHR12714">
    <property type="entry name" value="PROTEIN-S ISOPRENYLCYSTEINE O-METHYLTRANSFERASE"/>
    <property type="match status" value="1"/>
</dbReference>
<organism evidence="11 12">
    <name type="scientific">Naegleria fowleri</name>
    <name type="common">Brain eating amoeba</name>
    <dbReference type="NCBI Taxonomy" id="5763"/>
    <lineage>
        <taxon>Eukaryota</taxon>
        <taxon>Discoba</taxon>
        <taxon>Heterolobosea</taxon>
        <taxon>Tetramitia</taxon>
        <taxon>Eutetramitia</taxon>
        <taxon>Vahlkampfiidae</taxon>
        <taxon>Naegleria</taxon>
    </lineage>
</organism>
<protein>
    <recommendedName>
        <fullName evidence="3 10">Protein-S-isoprenylcysteine O-methyltransferase</fullName>
        <ecNumber evidence="3 10">2.1.1.100</ecNumber>
    </recommendedName>
</protein>
<comment type="caution">
    <text evidence="11">The sequence shown here is derived from an EMBL/GenBank/DDBJ whole genome shotgun (WGS) entry which is preliminary data.</text>
</comment>
<evidence type="ECO:0000256" key="3">
    <source>
        <dbReference type="ARBA" id="ARBA00012151"/>
    </source>
</evidence>
<dbReference type="PROSITE" id="PS51564">
    <property type="entry name" value="SAM_ICMT"/>
    <property type="match status" value="1"/>
</dbReference>
<comment type="similarity">
    <text evidence="2 10">Belongs to the class VI-like SAM-binding methyltransferase superfamily. Isoprenylcysteine carboxyl methyltransferase family.</text>
</comment>
<dbReference type="InterPro" id="IPR025770">
    <property type="entry name" value="PPMT_MeTrfase"/>
</dbReference>
<dbReference type="EMBL" id="VFQX01000048">
    <property type="protein sequence ID" value="KAF0975224.1"/>
    <property type="molecule type" value="Genomic_DNA"/>
</dbReference>
<evidence type="ECO:0000256" key="4">
    <source>
        <dbReference type="ARBA" id="ARBA00022603"/>
    </source>
</evidence>
<dbReference type="VEuPathDB" id="AmoebaDB:NfTy_043660"/>
<dbReference type="GO" id="GO:0032259">
    <property type="term" value="P:methylation"/>
    <property type="evidence" value="ECO:0007669"/>
    <property type="project" value="UniProtKB-KW"/>
</dbReference>